<feature type="transmembrane region" description="Helical" evidence="1">
    <location>
        <begin position="34"/>
        <end position="59"/>
    </location>
</feature>
<reference evidence="2 3" key="1">
    <citation type="journal article" date="2018" name="Science">
        <title>The opium poppy genome and morphinan production.</title>
        <authorList>
            <person name="Guo L."/>
            <person name="Winzer T."/>
            <person name="Yang X."/>
            <person name="Li Y."/>
            <person name="Ning Z."/>
            <person name="He Z."/>
            <person name="Teodor R."/>
            <person name="Lu Y."/>
            <person name="Bowser T.A."/>
            <person name="Graham I.A."/>
            <person name="Ye K."/>
        </authorList>
    </citation>
    <scope>NUCLEOTIDE SEQUENCE [LARGE SCALE GENOMIC DNA]</scope>
    <source>
        <strain evidence="3">cv. HN1</strain>
        <tissue evidence="2">Leaves</tissue>
    </source>
</reference>
<organism evidence="2 3">
    <name type="scientific">Papaver somniferum</name>
    <name type="common">Opium poppy</name>
    <dbReference type="NCBI Taxonomy" id="3469"/>
    <lineage>
        <taxon>Eukaryota</taxon>
        <taxon>Viridiplantae</taxon>
        <taxon>Streptophyta</taxon>
        <taxon>Embryophyta</taxon>
        <taxon>Tracheophyta</taxon>
        <taxon>Spermatophyta</taxon>
        <taxon>Magnoliopsida</taxon>
        <taxon>Ranunculales</taxon>
        <taxon>Papaveraceae</taxon>
        <taxon>Papaveroideae</taxon>
        <taxon>Papaver</taxon>
    </lineage>
</organism>
<accession>A0A4Y7J8S9</accession>
<keyword evidence="1" id="KW-0472">Membrane</keyword>
<keyword evidence="1" id="KW-0812">Transmembrane</keyword>
<gene>
    <name evidence="2" type="ORF">C5167_015198</name>
</gene>
<dbReference type="AlphaFoldDB" id="A0A4Y7J8S9"/>
<name>A0A4Y7J8S9_PAPSO</name>
<proteinExistence type="predicted"/>
<dbReference type="Gramene" id="RZC56341">
    <property type="protein sequence ID" value="RZC56341"/>
    <property type="gene ID" value="C5167_015198"/>
</dbReference>
<sequence>MVQWLRLAVKKHAQLVVRINSRKSVLLVKDGLDMYIRVILTVLIRFGFLVTFISFLNFLGIDARLFQNSSTGG</sequence>
<protein>
    <submittedName>
        <fullName evidence="2">Uncharacterized protein</fullName>
    </submittedName>
</protein>
<keyword evidence="3" id="KW-1185">Reference proteome</keyword>
<evidence type="ECO:0000256" key="1">
    <source>
        <dbReference type="SAM" id="Phobius"/>
    </source>
</evidence>
<evidence type="ECO:0000313" key="3">
    <source>
        <dbReference type="Proteomes" id="UP000316621"/>
    </source>
</evidence>
<dbReference type="EMBL" id="CM010717">
    <property type="protein sequence ID" value="RZC56341.1"/>
    <property type="molecule type" value="Genomic_DNA"/>
</dbReference>
<dbReference type="Proteomes" id="UP000316621">
    <property type="component" value="Chromosome 3"/>
</dbReference>
<evidence type="ECO:0000313" key="2">
    <source>
        <dbReference type="EMBL" id="RZC56341.1"/>
    </source>
</evidence>
<keyword evidence="1" id="KW-1133">Transmembrane helix</keyword>